<reference evidence="2" key="2">
    <citation type="journal article" date="2022" name="Microbiol. Resour. Announc.">
        <title>Metagenome Sequencing to Explore Phylogenomics of Terrestrial Cyanobacteria.</title>
        <authorList>
            <person name="Ward R.D."/>
            <person name="Stajich J.E."/>
            <person name="Johansen J.R."/>
            <person name="Huntemann M."/>
            <person name="Clum A."/>
            <person name="Foster B."/>
            <person name="Foster B."/>
            <person name="Roux S."/>
            <person name="Palaniappan K."/>
            <person name="Varghese N."/>
            <person name="Mukherjee S."/>
            <person name="Reddy T.B.K."/>
            <person name="Daum C."/>
            <person name="Copeland A."/>
            <person name="Chen I.A."/>
            <person name="Ivanova N.N."/>
            <person name="Kyrpides N.C."/>
            <person name="Shapiro N."/>
            <person name="Eloe-Fadrosh E.A."/>
            <person name="Pietrasiak N."/>
        </authorList>
    </citation>
    <scope>NUCLEOTIDE SEQUENCE</scope>
    <source>
        <strain evidence="2">GSE-TBD4-15B</strain>
    </source>
</reference>
<evidence type="ECO:0000313" key="3">
    <source>
        <dbReference type="Proteomes" id="UP000707356"/>
    </source>
</evidence>
<organism evidence="2 3">
    <name type="scientific">Pegethrix bostrychoides GSE-TBD4-15B</name>
    <dbReference type="NCBI Taxonomy" id="2839662"/>
    <lineage>
        <taxon>Bacteria</taxon>
        <taxon>Bacillati</taxon>
        <taxon>Cyanobacteriota</taxon>
        <taxon>Cyanophyceae</taxon>
        <taxon>Oculatellales</taxon>
        <taxon>Oculatellaceae</taxon>
        <taxon>Pegethrix</taxon>
    </lineage>
</organism>
<evidence type="ECO:0000313" key="2">
    <source>
        <dbReference type="EMBL" id="MBW4468045.1"/>
    </source>
</evidence>
<dbReference type="AlphaFoldDB" id="A0A951U6U5"/>
<protein>
    <submittedName>
        <fullName evidence="2">Uncharacterized protein</fullName>
    </submittedName>
</protein>
<reference evidence="2" key="1">
    <citation type="submission" date="2021-05" db="EMBL/GenBank/DDBJ databases">
        <authorList>
            <person name="Pietrasiak N."/>
            <person name="Ward R."/>
            <person name="Stajich J.E."/>
            <person name="Kurbessoian T."/>
        </authorList>
    </citation>
    <scope>NUCLEOTIDE SEQUENCE</scope>
    <source>
        <strain evidence="2">GSE-TBD4-15B</strain>
    </source>
</reference>
<accession>A0A951U6U5</accession>
<feature type="coiled-coil region" evidence="1">
    <location>
        <begin position="4"/>
        <end position="35"/>
    </location>
</feature>
<name>A0A951U6U5_9CYAN</name>
<comment type="caution">
    <text evidence="2">The sequence shown here is derived from an EMBL/GenBank/DDBJ whole genome shotgun (WGS) entry which is preliminary data.</text>
</comment>
<proteinExistence type="predicted"/>
<keyword evidence="1" id="KW-0175">Coiled coil</keyword>
<dbReference type="Proteomes" id="UP000707356">
    <property type="component" value="Unassembled WGS sequence"/>
</dbReference>
<evidence type="ECO:0000256" key="1">
    <source>
        <dbReference type="SAM" id="Coils"/>
    </source>
</evidence>
<sequence>MTKNKDYRKQLEGQCRALEEHLEKLARERSKSIEEQDQGLILHWEKTVSTVVSKSPNSNGGSTDDCFI</sequence>
<gene>
    <name evidence="2" type="ORF">KME07_21680</name>
</gene>
<dbReference type="EMBL" id="JAHHHV010000083">
    <property type="protein sequence ID" value="MBW4468045.1"/>
    <property type="molecule type" value="Genomic_DNA"/>
</dbReference>